<keyword evidence="1" id="KW-0472">Membrane</keyword>
<dbReference type="AlphaFoldDB" id="A0A4U2Q405"/>
<organism evidence="2 3">
    <name type="scientific">Paenibacillus terrae</name>
    <dbReference type="NCBI Taxonomy" id="159743"/>
    <lineage>
        <taxon>Bacteria</taxon>
        <taxon>Bacillati</taxon>
        <taxon>Bacillota</taxon>
        <taxon>Bacilli</taxon>
        <taxon>Bacillales</taxon>
        <taxon>Paenibacillaceae</taxon>
        <taxon>Paenibacillus</taxon>
    </lineage>
</organism>
<protein>
    <submittedName>
        <fullName evidence="2">Uncharacterized protein</fullName>
    </submittedName>
</protein>
<feature type="transmembrane region" description="Helical" evidence="1">
    <location>
        <begin position="40"/>
        <end position="60"/>
    </location>
</feature>
<dbReference type="Proteomes" id="UP000308114">
    <property type="component" value="Unassembled WGS sequence"/>
</dbReference>
<gene>
    <name evidence="2" type="ORF">C1I60_05865</name>
</gene>
<evidence type="ECO:0000313" key="3">
    <source>
        <dbReference type="Proteomes" id="UP000308114"/>
    </source>
</evidence>
<sequence>MAALMEESIKPSIKGNVKIVQEPFEELSIEANGWKSKFDLVFASMCPAISVTSVYMAILFKP</sequence>
<evidence type="ECO:0000256" key="1">
    <source>
        <dbReference type="SAM" id="Phobius"/>
    </source>
</evidence>
<proteinExistence type="predicted"/>
<dbReference type="EMBL" id="PNXQ01000005">
    <property type="protein sequence ID" value="TKH45960.1"/>
    <property type="molecule type" value="Genomic_DNA"/>
</dbReference>
<comment type="caution">
    <text evidence="2">The sequence shown here is derived from an EMBL/GenBank/DDBJ whole genome shotgun (WGS) entry which is preliminary data.</text>
</comment>
<reference evidence="2 3" key="1">
    <citation type="submission" date="2018-01" db="EMBL/GenBank/DDBJ databases">
        <title>Bacillales members from the olive rhizosphere are effective biological control agents against Verticillium dahliae.</title>
        <authorList>
            <person name="Gomez-Lama C."/>
            <person name="Legarda G."/>
            <person name="Ruano-Rosa D."/>
            <person name="Pizarro-Tobias P."/>
            <person name="Valverde-Corredor A."/>
            <person name="Niqui J.L."/>
            <person name="Trivino J.C."/>
            <person name="Roca A."/>
            <person name="Mercado-Blanco J."/>
        </authorList>
    </citation>
    <scope>NUCLEOTIDE SEQUENCE [LARGE SCALE GENOMIC DNA]</scope>
    <source>
        <strain evidence="2 3">PIC167</strain>
    </source>
</reference>
<evidence type="ECO:0000313" key="2">
    <source>
        <dbReference type="EMBL" id="TKH45960.1"/>
    </source>
</evidence>
<keyword evidence="1" id="KW-0812">Transmembrane</keyword>
<name>A0A4U2Q405_9BACL</name>
<accession>A0A4U2Q405</accession>
<keyword evidence="1" id="KW-1133">Transmembrane helix</keyword>